<evidence type="ECO:0000256" key="4">
    <source>
        <dbReference type="ARBA" id="ARBA00022692"/>
    </source>
</evidence>
<feature type="transmembrane region" description="Helical" evidence="7">
    <location>
        <begin position="12"/>
        <end position="33"/>
    </location>
</feature>
<dbReference type="EMBL" id="UINC01034543">
    <property type="protein sequence ID" value="SVB25552.1"/>
    <property type="molecule type" value="Genomic_DNA"/>
</dbReference>
<name>A0A382CIB6_9ZZZZ</name>
<evidence type="ECO:0000256" key="1">
    <source>
        <dbReference type="ARBA" id="ARBA00004651"/>
    </source>
</evidence>
<sequence>DSEVLSRLAAYIIRSAFWAVLLIGLVDMVVSFLRVEGLLSAVFGDQLAKDLGRSAYRGLYVHYPLIFVSFIIGYFSRGLGFMWLALLIVAAELLIVITRFVFSYEQAFMGDLVRFWYAALFLFASAYTLIEEGHVRVDIIYTGFTDRGKAWSNVFGTILLGIPVCWVILTSGLGGKSNLINAPLLVFEVTQSGYGMFVKYLMAGFLLIYALSMMMQFISYFLHNAAILIREPGAKLYQPEQEASGASS</sequence>
<evidence type="ECO:0000256" key="7">
    <source>
        <dbReference type="SAM" id="Phobius"/>
    </source>
</evidence>
<proteinExistence type="predicted"/>
<comment type="subcellular location">
    <subcellularLocation>
        <location evidence="1">Cell membrane</location>
        <topology evidence="1">Multi-pass membrane protein</topology>
    </subcellularLocation>
</comment>
<feature type="domain" description="Tripartite ATP-independent periplasmic transporters DctQ component" evidence="8">
    <location>
        <begin position="94"/>
        <end position="219"/>
    </location>
</feature>
<reference evidence="9" key="1">
    <citation type="submission" date="2018-05" db="EMBL/GenBank/DDBJ databases">
        <authorList>
            <person name="Lanie J.A."/>
            <person name="Ng W.-L."/>
            <person name="Kazmierczak K.M."/>
            <person name="Andrzejewski T.M."/>
            <person name="Davidsen T.M."/>
            <person name="Wayne K.J."/>
            <person name="Tettelin H."/>
            <person name="Glass J.I."/>
            <person name="Rusch D."/>
            <person name="Podicherti R."/>
            <person name="Tsui H.-C.T."/>
            <person name="Winkler M.E."/>
        </authorList>
    </citation>
    <scope>NUCLEOTIDE SEQUENCE</scope>
</reference>
<evidence type="ECO:0000256" key="6">
    <source>
        <dbReference type="ARBA" id="ARBA00023136"/>
    </source>
</evidence>
<feature type="transmembrane region" description="Helical" evidence="7">
    <location>
        <begin position="150"/>
        <end position="169"/>
    </location>
</feature>
<evidence type="ECO:0000256" key="3">
    <source>
        <dbReference type="ARBA" id="ARBA00022475"/>
    </source>
</evidence>
<evidence type="ECO:0000259" key="8">
    <source>
        <dbReference type="Pfam" id="PF04290"/>
    </source>
</evidence>
<accession>A0A382CIB6</accession>
<organism evidence="9">
    <name type="scientific">marine metagenome</name>
    <dbReference type="NCBI Taxonomy" id="408172"/>
    <lineage>
        <taxon>unclassified sequences</taxon>
        <taxon>metagenomes</taxon>
        <taxon>ecological metagenomes</taxon>
    </lineage>
</organism>
<keyword evidence="4 7" id="KW-0812">Transmembrane</keyword>
<feature type="transmembrane region" description="Helical" evidence="7">
    <location>
        <begin position="54"/>
        <end position="75"/>
    </location>
</feature>
<evidence type="ECO:0000256" key="2">
    <source>
        <dbReference type="ARBA" id="ARBA00022448"/>
    </source>
</evidence>
<keyword evidence="3" id="KW-1003">Cell membrane</keyword>
<dbReference type="Pfam" id="PF04290">
    <property type="entry name" value="DctQ"/>
    <property type="match status" value="1"/>
</dbReference>
<protein>
    <recommendedName>
        <fullName evidence="8">Tripartite ATP-independent periplasmic transporters DctQ component domain-containing protein</fullName>
    </recommendedName>
</protein>
<feature type="non-terminal residue" evidence="9">
    <location>
        <position position="1"/>
    </location>
</feature>
<feature type="transmembrane region" description="Helical" evidence="7">
    <location>
        <begin position="200"/>
        <end position="222"/>
    </location>
</feature>
<feature type="transmembrane region" description="Helical" evidence="7">
    <location>
        <begin position="81"/>
        <end position="102"/>
    </location>
</feature>
<gene>
    <name evidence="9" type="ORF">METZ01_LOCUS178406</name>
</gene>
<evidence type="ECO:0000256" key="5">
    <source>
        <dbReference type="ARBA" id="ARBA00022989"/>
    </source>
</evidence>
<keyword evidence="2" id="KW-0813">Transport</keyword>
<dbReference type="GO" id="GO:0005886">
    <property type="term" value="C:plasma membrane"/>
    <property type="evidence" value="ECO:0007669"/>
    <property type="project" value="UniProtKB-SubCell"/>
</dbReference>
<dbReference type="AlphaFoldDB" id="A0A382CIB6"/>
<keyword evidence="6 7" id="KW-0472">Membrane</keyword>
<keyword evidence="5 7" id="KW-1133">Transmembrane helix</keyword>
<dbReference type="InterPro" id="IPR055348">
    <property type="entry name" value="DctQ"/>
</dbReference>
<evidence type="ECO:0000313" key="9">
    <source>
        <dbReference type="EMBL" id="SVB25552.1"/>
    </source>
</evidence>
<feature type="transmembrane region" description="Helical" evidence="7">
    <location>
        <begin position="114"/>
        <end position="130"/>
    </location>
</feature>